<evidence type="ECO:0000313" key="2">
    <source>
        <dbReference type="EMBL" id="OQU81564.1"/>
    </source>
</evidence>
<reference evidence="2 3" key="1">
    <citation type="journal article" date="2009" name="Nature">
        <title>The Sorghum bicolor genome and the diversification of grasses.</title>
        <authorList>
            <person name="Paterson A.H."/>
            <person name="Bowers J.E."/>
            <person name="Bruggmann R."/>
            <person name="Dubchak I."/>
            <person name="Grimwood J."/>
            <person name="Gundlach H."/>
            <person name="Haberer G."/>
            <person name="Hellsten U."/>
            <person name="Mitros T."/>
            <person name="Poliakov A."/>
            <person name="Schmutz J."/>
            <person name="Spannagl M."/>
            <person name="Tang H."/>
            <person name="Wang X."/>
            <person name="Wicker T."/>
            <person name="Bharti A.K."/>
            <person name="Chapman J."/>
            <person name="Feltus F.A."/>
            <person name="Gowik U."/>
            <person name="Grigoriev I.V."/>
            <person name="Lyons E."/>
            <person name="Maher C.A."/>
            <person name="Martis M."/>
            <person name="Narechania A."/>
            <person name="Otillar R.P."/>
            <person name="Penning B.W."/>
            <person name="Salamov A.A."/>
            <person name="Wang Y."/>
            <person name="Zhang L."/>
            <person name="Carpita N.C."/>
            <person name="Freeling M."/>
            <person name="Gingle A.R."/>
            <person name="Hash C.T."/>
            <person name="Keller B."/>
            <person name="Klein P."/>
            <person name="Kresovich S."/>
            <person name="McCann M.C."/>
            <person name="Ming R."/>
            <person name="Peterson D.G."/>
            <person name="Mehboob-ur-Rahman"/>
            <person name="Ware D."/>
            <person name="Westhoff P."/>
            <person name="Mayer K.F."/>
            <person name="Messing J."/>
            <person name="Rokhsar D.S."/>
        </authorList>
    </citation>
    <scope>NUCLEOTIDE SEQUENCE [LARGE SCALE GENOMIC DNA]</scope>
    <source>
        <strain evidence="3">cv. BTx623</strain>
    </source>
</reference>
<sequence length="229" mass="25102">MADDYNTHYYTEWCWLGAIGSVCIRAVATCVSQGQQLLGNAMCWLVPWWWQRLSGGWEMLVQGYTTAPRLLGGKNAGLPWSTCGQKQFLPRRLPSPQGTTAPAMLVSRLASSDNLHAGQRARLRIRLDDVQIRQRKALLRRCMALPRSSAHGTAGGGRRGTRLLRCPTPSSSHPPPDDLAKPHATIKPHSCAAGGGLGRRGTRLLRRPTPSSSHPPSDDLAKPHVTRHL</sequence>
<dbReference type="EMBL" id="CM000765">
    <property type="protein sequence ID" value="OQU81564.1"/>
    <property type="molecule type" value="Genomic_DNA"/>
</dbReference>
<feature type="region of interest" description="Disordered" evidence="1">
    <location>
        <begin position="148"/>
        <end position="229"/>
    </location>
</feature>
<evidence type="ECO:0000313" key="3">
    <source>
        <dbReference type="Proteomes" id="UP000000768"/>
    </source>
</evidence>
<gene>
    <name evidence="2" type="ORF">SORBI_3006G077050</name>
</gene>
<organism evidence="2 3">
    <name type="scientific">Sorghum bicolor</name>
    <name type="common">Sorghum</name>
    <name type="synonym">Sorghum vulgare</name>
    <dbReference type="NCBI Taxonomy" id="4558"/>
    <lineage>
        <taxon>Eukaryota</taxon>
        <taxon>Viridiplantae</taxon>
        <taxon>Streptophyta</taxon>
        <taxon>Embryophyta</taxon>
        <taxon>Tracheophyta</taxon>
        <taxon>Spermatophyta</taxon>
        <taxon>Magnoliopsida</taxon>
        <taxon>Liliopsida</taxon>
        <taxon>Poales</taxon>
        <taxon>Poaceae</taxon>
        <taxon>PACMAD clade</taxon>
        <taxon>Panicoideae</taxon>
        <taxon>Andropogonodae</taxon>
        <taxon>Andropogoneae</taxon>
        <taxon>Sorghinae</taxon>
        <taxon>Sorghum</taxon>
    </lineage>
</organism>
<protein>
    <submittedName>
        <fullName evidence="2">Uncharacterized protein</fullName>
    </submittedName>
</protein>
<accession>A0A1Z5RCS8</accession>
<reference evidence="3" key="2">
    <citation type="journal article" date="2018" name="Plant J.">
        <title>The Sorghum bicolor reference genome: improved assembly, gene annotations, a transcriptome atlas, and signatures of genome organization.</title>
        <authorList>
            <person name="McCormick R.F."/>
            <person name="Truong S.K."/>
            <person name="Sreedasyam A."/>
            <person name="Jenkins J."/>
            <person name="Shu S."/>
            <person name="Sims D."/>
            <person name="Kennedy M."/>
            <person name="Amirebrahimi M."/>
            <person name="Weers B.D."/>
            <person name="McKinley B."/>
            <person name="Mattison A."/>
            <person name="Morishige D.T."/>
            <person name="Grimwood J."/>
            <person name="Schmutz J."/>
            <person name="Mullet J.E."/>
        </authorList>
    </citation>
    <scope>NUCLEOTIDE SEQUENCE [LARGE SCALE GENOMIC DNA]</scope>
    <source>
        <strain evidence="3">cv. BTx623</strain>
    </source>
</reference>
<dbReference type="InParanoid" id="A0A1Z5RCS8"/>
<dbReference type="Gramene" id="OQU81564">
    <property type="protein sequence ID" value="OQU81564"/>
    <property type="gene ID" value="SORBI_3006G077050"/>
</dbReference>
<evidence type="ECO:0000256" key="1">
    <source>
        <dbReference type="SAM" id="MobiDB-lite"/>
    </source>
</evidence>
<dbReference type="Proteomes" id="UP000000768">
    <property type="component" value="Chromosome 6"/>
</dbReference>
<keyword evidence="3" id="KW-1185">Reference proteome</keyword>
<proteinExistence type="predicted"/>
<name>A0A1Z5RCS8_SORBI</name>
<dbReference type="AlphaFoldDB" id="A0A1Z5RCS8"/>